<keyword evidence="6" id="KW-1185">Reference proteome</keyword>
<accession>A1T5Z6</accession>
<dbReference type="RefSeq" id="WP_011779015.1">
    <property type="nucleotide sequence ID" value="NC_008726.1"/>
</dbReference>
<dbReference type="EMBL" id="CP000511">
    <property type="protein sequence ID" value="ABM12596.1"/>
    <property type="molecule type" value="Genomic_DNA"/>
</dbReference>
<feature type="domain" description="Methyltransferase type 11" evidence="4">
    <location>
        <begin position="44"/>
        <end position="136"/>
    </location>
</feature>
<dbReference type="PANTHER" id="PTHR44942:SF4">
    <property type="entry name" value="METHYLTRANSFERASE TYPE 11 DOMAIN-CONTAINING PROTEIN"/>
    <property type="match status" value="1"/>
</dbReference>
<dbReference type="InterPro" id="IPR051052">
    <property type="entry name" value="Diverse_substrate_MTase"/>
</dbReference>
<dbReference type="Gene3D" id="3.40.50.150">
    <property type="entry name" value="Vaccinia Virus protein VP39"/>
    <property type="match status" value="1"/>
</dbReference>
<dbReference type="SUPFAM" id="SSF53335">
    <property type="entry name" value="S-adenosyl-L-methionine-dependent methyltransferases"/>
    <property type="match status" value="1"/>
</dbReference>
<keyword evidence="2 5" id="KW-0489">Methyltransferase</keyword>
<dbReference type="InterPro" id="IPR013216">
    <property type="entry name" value="Methyltransf_11"/>
</dbReference>
<dbReference type="InterPro" id="IPR029063">
    <property type="entry name" value="SAM-dependent_MTases_sf"/>
</dbReference>
<sequence>MSVSSPSLWSAGRYDAVGQRIAPIAEQVVDALDRRQPLRGAAVVDLACGTGSAALAAAARGAQVTGVDLTPELIAIAAGREGADAVTWRTADASDTGLPAGAFDAAVSNMGIIFVDPDRQVAEIARLLKPAGRLAFSAWARDADNPFFDPVVAVLGPPPATGFSPDQWGDTDTLTTRLAPFFDDIDVQRARHRWEFESMAAALHFLRSESPMHVATFRRAAPAQQDRLAAEFEIALRRHLEPSGAVAFTAPYVVVSATLRA</sequence>
<dbReference type="CDD" id="cd02440">
    <property type="entry name" value="AdoMet_MTases"/>
    <property type="match status" value="1"/>
</dbReference>
<dbReference type="Proteomes" id="UP000009159">
    <property type="component" value="Chromosome"/>
</dbReference>
<reference evidence="5" key="1">
    <citation type="submission" date="2006-12" db="EMBL/GenBank/DDBJ databases">
        <title>Complete sequence of Mycobacterium vanbaalenii PYR-1.</title>
        <authorList>
            <consortium name="US DOE Joint Genome Institute"/>
            <person name="Copeland A."/>
            <person name="Lucas S."/>
            <person name="Lapidus A."/>
            <person name="Barry K."/>
            <person name="Detter J.C."/>
            <person name="Glavina del Rio T."/>
            <person name="Hammon N."/>
            <person name="Israni S."/>
            <person name="Dalin E."/>
            <person name="Tice H."/>
            <person name="Pitluck S."/>
            <person name="Singan V."/>
            <person name="Schmutz J."/>
            <person name="Larimer F."/>
            <person name="Land M."/>
            <person name="Hauser L."/>
            <person name="Kyrpides N."/>
            <person name="Anderson I.J."/>
            <person name="Miller C."/>
            <person name="Richardson P."/>
        </authorList>
    </citation>
    <scope>NUCLEOTIDE SEQUENCE [LARGE SCALE GENOMIC DNA]</scope>
    <source>
        <strain evidence="5">PYR-1</strain>
    </source>
</reference>
<dbReference type="KEGG" id="mva:Mvan_1774"/>
<dbReference type="AlphaFoldDB" id="A1T5Z6"/>
<evidence type="ECO:0000256" key="1">
    <source>
        <dbReference type="ARBA" id="ARBA00008361"/>
    </source>
</evidence>
<proteinExistence type="inferred from homology"/>
<evidence type="ECO:0000256" key="3">
    <source>
        <dbReference type="ARBA" id="ARBA00022679"/>
    </source>
</evidence>
<gene>
    <name evidence="5" type="ordered locus">Mvan_1774</name>
</gene>
<dbReference type="GO" id="GO:0008757">
    <property type="term" value="F:S-adenosylmethionine-dependent methyltransferase activity"/>
    <property type="evidence" value="ECO:0007669"/>
    <property type="project" value="InterPro"/>
</dbReference>
<evidence type="ECO:0000256" key="2">
    <source>
        <dbReference type="ARBA" id="ARBA00022603"/>
    </source>
</evidence>
<protein>
    <submittedName>
        <fullName evidence="5">Methyltransferase type 11</fullName>
    </submittedName>
</protein>
<comment type="similarity">
    <text evidence="1">Belongs to the methyltransferase superfamily.</text>
</comment>
<organism evidence="5 6">
    <name type="scientific">Mycolicibacterium vanbaalenii (strain DSM 7251 / JCM 13017 / BCRC 16820 / KCTC 9966 / NRRL B-24157 / PYR-1)</name>
    <name type="common">Mycobacterium vanbaalenii</name>
    <dbReference type="NCBI Taxonomy" id="350058"/>
    <lineage>
        <taxon>Bacteria</taxon>
        <taxon>Bacillati</taxon>
        <taxon>Actinomycetota</taxon>
        <taxon>Actinomycetes</taxon>
        <taxon>Mycobacteriales</taxon>
        <taxon>Mycobacteriaceae</taxon>
        <taxon>Mycolicibacterium</taxon>
    </lineage>
</organism>
<dbReference type="Pfam" id="PF08241">
    <property type="entry name" value="Methyltransf_11"/>
    <property type="match status" value="1"/>
</dbReference>
<dbReference type="eggNOG" id="COG2226">
    <property type="taxonomic scope" value="Bacteria"/>
</dbReference>
<dbReference type="GO" id="GO:0032259">
    <property type="term" value="P:methylation"/>
    <property type="evidence" value="ECO:0007669"/>
    <property type="project" value="UniProtKB-KW"/>
</dbReference>
<keyword evidence="3" id="KW-0808">Transferase</keyword>
<dbReference type="STRING" id="350058.Mvan_1774"/>
<evidence type="ECO:0000313" key="5">
    <source>
        <dbReference type="EMBL" id="ABM12596.1"/>
    </source>
</evidence>
<evidence type="ECO:0000313" key="6">
    <source>
        <dbReference type="Proteomes" id="UP000009159"/>
    </source>
</evidence>
<dbReference type="HOGENOM" id="CLU_037990_2_1_11"/>
<name>A1T5Z6_MYCVP</name>
<evidence type="ECO:0000259" key="4">
    <source>
        <dbReference type="Pfam" id="PF08241"/>
    </source>
</evidence>
<dbReference type="PANTHER" id="PTHR44942">
    <property type="entry name" value="METHYLTRANSF_11 DOMAIN-CONTAINING PROTEIN"/>
    <property type="match status" value="1"/>
</dbReference>